<sequence length="108" mass="12067">MTAYAVAIVRETQFGPEIREYLQRIDATLAPFSGVYRIHGGPYVPLEGAWSADLIMIEFPSMQLARDWYESAAYRAIRPLRTEHSVGEVFLVEGVAQDHKGVDILGSP</sequence>
<dbReference type="InterPro" id="IPR011008">
    <property type="entry name" value="Dimeric_a/b-barrel"/>
</dbReference>
<dbReference type="InterPro" id="IPR010753">
    <property type="entry name" value="DUF1330"/>
</dbReference>
<dbReference type="Proteomes" id="UP001054897">
    <property type="component" value="Chromosome"/>
</dbReference>
<reference evidence="2" key="1">
    <citation type="submission" date="2022-06" db="EMBL/GenBank/DDBJ databases">
        <title>Complete genome of Pseudomonas hydrolytica DSWY01T.</title>
        <authorList>
            <person name="Jung J."/>
            <person name="Jeon C.O."/>
        </authorList>
    </citation>
    <scope>NUCLEOTIDE SEQUENCE</scope>
    <source>
        <strain evidence="2">DSWY01</strain>
    </source>
</reference>
<protein>
    <submittedName>
        <fullName evidence="2">DUF1330 domain-containing protein</fullName>
    </submittedName>
</protein>
<proteinExistence type="predicted"/>
<gene>
    <name evidence="2" type="ORF">L1F06_010080</name>
</gene>
<organism evidence="2 3">
    <name type="scientific">Ectopseudomonas hydrolytica</name>
    <dbReference type="NCBI Taxonomy" id="2493633"/>
    <lineage>
        <taxon>Bacteria</taxon>
        <taxon>Pseudomonadati</taxon>
        <taxon>Pseudomonadota</taxon>
        <taxon>Gammaproteobacteria</taxon>
        <taxon>Pseudomonadales</taxon>
        <taxon>Pseudomonadaceae</taxon>
        <taxon>Ectopseudomonas</taxon>
    </lineage>
</organism>
<dbReference type="EMBL" id="CP099397">
    <property type="protein sequence ID" value="USR41743.1"/>
    <property type="molecule type" value="Genomic_DNA"/>
</dbReference>
<dbReference type="GeneID" id="300081321"/>
<dbReference type="Pfam" id="PF07045">
    <property type="entry name" value="DUF1330"/>
    <property type="match status" value="1"/>
</dbReference>
<dbReference type="PANTHER" id="PTHR41521:SF4">
    <property type="entry name" value="BLR0684 PROTEIN"/>
    <property type="match status" value="1"/>
</dbReference>
<dbReference type="SUPFAM" id="SSF54909">
    <property type="entry name" value="Dimeric alpha+beta barrel"/>
    <property type="match status" value="1"/>
</dbReference>
<keyword evidence="3" id="KW-1185">Reference proteome</keyword>
<dbReference type="Gene3D" id="3.30.70.100">
    <property type="match status" value="1"/>
</dbReference>
<evidence type="ECO:0000259" key="1">
    <source>
        <dbReference type="Pfam" id="PF07045"/>
    </source>
</evidence>
<evidence type="ECO:0000313" key="3">
    <source>
        <dbReference type="Proteomes" id="UP001054897"/>
    </source>
</evidence>
<accession>A0ABY5AFP6</accession>
<name>A0ABY5AFP6_9GAMM</name>
<dbReference type="RefSeq" id="WP_129483423.1">
    <property type="nucleotide sequence ID" value="NZ_CP099397.1"/>
</dbReference>
<evidence type="ECO:0000313" key="2">
    <source>
        <dbReference type="EMBL" id="USR41743.1"/>
    </source>
</evidence>
<feature type="domain" description="DUF1330" evidence="1">
    <location>
        <begin position="2"/>
        <end position="95"/>
    </location>
</feature>
<dbReference type="PANTHER" id="PTHR41521">
    <property type="match status" value="1"/>
</dbReference>